<evidence type="ECO:0000313" key="9">
    <source>
        <dbReference type="Proteomes" id="UP001606303"/>
    </source>
</evidence>
<dbReference type="InterPro" id="IPR011009">
    <property type="entry name" value="Kinase-like_dom_sf"/>
</dbReference>
<dbReference type="GO" id="GO:0004674">
    <property type="term" value="F:protein serine/threonine kinase activity"/>
    <property type="evidence" value="ECO:0007669"/>
    <property type="project" value="UniProtKB-EC"/>
</dbReference>
<dbReference type="Gene3D" id="1.10.510.10">
    <property type="entry name" value="Transferase(Phosphotransferase) domain 1"/>
    <property type="match status" value="1"/>
</dbReference>
<keyword evidence="9" id="KW-1185">Reference proteome</keyword>
<evidence type="ECO:0000256" key="6">
    <source>
        <dbReference type="SAM" id="MobiDB-lite"/>
    </source>
</evidence>
<feature type="region of interest" description="Disordered" evidence="6">
    <location>
        <begin position="338"/>
        <end position="382"/>
    </location>
</feature>
<gene>
    <name evidence="8" type="ORF">ACG01O_11780</name>
</gene>
<evidence type="ECO:0000256" key="4">
    <source>
        <dbReference type="ARBA" id="ARBA00022840"/>
    </source>
</evidence>
<keyword evidence="4 5" id="KW-0067">ATP-binding</keyword>
<name>A0ABW7GZT4_9BURK</name>
<dbReference type="PROSITE" id="PS00107">
    <property type="entry name" value="PROTEIN_KINASE_ATP"/>
    <property type="match status" value="1"/>
</dbReference>
<protein>
    <submittedName>
        <fullName evidence="8">Serine/threonine-protein kinase</fullName>
        <ecNumber evidence="8">2.7.11.1</ecNumber>
    </submittedName>
</protein>
<dbReference type="CDD" id="cd14014">
    <property type="entry name" value="STKc_PknB_like"/>
    <property type="match status" value="1"/>
</dbReference>
<keyword evidence="3 8" id="KW-0418">Kinase</keyword>
<feature type="domain" description="Protein kinase" evidence="7">
    <location>
        <begin position="66"/>
        <end position="330"/>
    </location>
</feature>
<proteinExistence type="predicted"/>
<dbReference type="SUPFAM" id="SSF56112">
    <property type="entry name" value="Protein kinase-like (PK-like)"/>
    <property type="match status" value="1"/>
</dbReference>
<dbReference type="InterPro" id="IPR017441">
    <property type="entry name" value="Protein_kinase_ATP_BS"/>
</dbReference>
<evidence type="ECO:0000313" key="8">
    <source>
        <dbReference type="EMBL" id="MFG6467291.1"/>
    </source>
</evidence>
<reference evidence="8 9" key="1">
    <citation type="submission" date="2024-08" db="EMBL/GenBank/DDBJ databases">
        <authorList>
            <person name="Lu H."/>
        </authorList>
    </citation>
    <scope>NUCLEOTIDE SEQUENCE [LARGE SCALE GENOMIC DNA]</scope>
    <source>
        <strain evidence="8 9">BYS87W</strain>
    </source>
</reference>
<dbReference type="EMBL" id="JBIGIB010000003">
    <property type="protein sequence ID" value="MFG6467291.1"/>
    <property type="molecule type" value="Genomic_DNA"/>
</dbReference>
<dbReference type="PANTHER" id="PTHR43289:SF6">
    <property type="entry name" value="SERINE_THREONINE-PROTEIN KINASE NEKL-3"/>
    <property type="match status" value="1"/>
</dbReference>
<evidence type="ECO:0000256" key="3">
    <source>
        <dbReference type="ARBA" id="ARBA00022777"/>
    </source>
</evidence>
<feature type="binding site" evidence="5">
    <location>
        <position position="95"/>
    </location>
    <ligand>
        <name>ATP</name>
        <dbReference type="ChEBI" id="CHEBI:30616"/>
    </ligand>
</feature>
<dbReference type="Pfam" id="PF00069">
    <property type="entry name" value="Pkinase"/>
    <property type="match status" value="1"/>
</dbReference>
<keyword evidence="2 5" id="KW-0547">Nucleotide-binding</keyword>
<feature type="compositionally biased region" description="Low complexity" evidence="6">
    <location>
        <begin position="39"/>
        <end position="51"/>
    </location>
</feature>
<evidence type="ECO:0000259" key="7">
    <source>
        <dbReference type="PROSITE" id="PS50011"/>
    </source>
</evidence>
<comment type="caution">
    <text evidence="8">The sequence shown here is derived from an EMBL/GenBank/DDBJ whole genome shotgun (WGS) entry which is preliminary data.</text>
</comment>
<dbReference type="RefSeq" id="WP_394384742.1">
    <property type="nucleotide sequence ID" value="NZ_JBIGIB010000003.1"/>
</dbReference>
<feature type="region of interest" description="Disordered" evidence="6">
    <location>
        <begin position="1"/>
        <end position="64"/>
    </location>
</feature>
<dbReference type="InterPro" id="IPR000719">
    <property type="entry name" value="Prot_kinase_dom"/>
</dbReference>
<organism evidence="8 9">
    <name type="scientific">Pelomonas baiyunensis</name>
    <dbReference type="NCBI Taxonomy" id="3299026"/>
    <lineage>
        <taxon>Bacteria</taxon>
        <taxon>Pseudomonadati</taxon>
        <taxon>Pseudomonadota</taxon>
        <taxon>Betaproteobacteria</taxon>
        <taxon>Burkholderiales</taxon>
        <taxon>Sphaerotilaceae</taxon>
        <taxon>Roseateles</taxon>
    </lineage>
</organism>
<dbReference type="PROSITE" id="PS50011">
    <property type="entry name" value="PROTEIN_KINASE_DOM"/>
    <property type="match status" value="1"/>
</dbReference>
<evidence type="ECO:0000256" key="5">
    <source>
        <dbReference type="PROSITE-ProRule" id="PRU10141"/>
    </source>
</evidence>
<dbReference type="EC" id="2.7.11.1" evidence="8"/>
<dbReference type="Gene3D" id="3.30.200.20">
    <property type="entry name" value="Phosphorylase Kinase, domain 1"/>
    <property type="match status" value="1"/>
</dbReference>
<evidence type="ECO:0000256" key="1">
    <source>
        <dbReference type="ARBA" id="ARBA00022679"/>
    </source>
</evidence>
<dbReference type="Proteomes" id="UP001606303">
    <property type="component" value="Unassembled WGS sequence"/>
</dbReference>
<accession>A0ABW7GZT4</accession>
<dbReference type="InterPro" id="IPR008271">
    <property type="entry name" value="Ser/Thr_kinase_AS"/>
</dbReference>
<sequence>MAQGETPGKTSGFWQRLVGRIARADDSAETSPPPPPAAPTDASAAARTAPRSRTRGTNPPPDLADFELGAEIGRGAMAIVYKATQRSTGRQVAIKRLALSREFSADDLADVRDRFMREARAARAMEHPDILQVVDAGQDGNDAWIALEYVLGRDLSLFTRPGQLLPVREVVQLGARLARALHYAHSQGVVHRDIKPANVMLDRVNGSLKLMDFGIARVGDGSRTRTGLVLGTPSFMSPEQLAGLAVDGRSDLYSLAVLLYQLLTGTLPHQSESMARLMQQIATEPAPDVRTHRPSLPESLALVLAVALEKRPELRYASGEQMARDLDAVLVMDLQAEPTAPQASSRTGGAFAQTLRLQAGEAGQNPRSSATGGPPSDPPQVP</sequence>
<dbReference type="SMART" id="SM00220">
    <property type="entry name" value="S_TKc"/>
    <property type="match status" value="1"/>
</dbReference>
<evidence type="ECO:0000256" key="2">
    <source>
        <dbReference type="ARBA" id="ARBA00022741"/>
    </source>
</evidence>
<dbReference type="PROSITE" id="PS00108">
    <property type="entry name" value="PROTEIN_KINASE_ST"/>
    <property type="match status" value="1"/>
</dbReference>
<keyword evidence="1 8" id="KW-0808">Transferase</keyword>
<dbReference type="PANTHER" id="PTHR43289">
    <property type="entry name" value="MITOGEN-ACTIVATED PROTEIN KINASE KINASE KINASE 20-RELATED"/>
    <property type="match status" value="1"/>
</dbReference>